<dbReference type="InterPro" id="IPR008972">
    <property type="entry name" value="Cupredoxin"/>
</dbReference>
<keyword evidence="4" id="KW-0472">Membrane</keyword>
<comment type="caution">
    <text evidence="6">The sequence shown here is derived from an EMBL/GenBank/DDBJ whole genome shotgun (WGS) entry which is preliminary data.</text>
</comment>
<keyword evidence="4" id="KW-0812">Transmembrane</keyword>
<dbReference type="InterPro" id="IPR028096">
    <property type="entry name" value="EfeO_Cupredoxin"/>
</dbReference>
<reference evidence="7" key="1">
    <citation type="submission" date="2017-09" db="EMBL/GenBank/DDBJ databases">
        <title>Depth-based differentiation of microbial function through sediment-hosted aquifers and enrichment of novel symbionts in the deep terrestrial subsurface.</title>
        <authorList>
            <person name="Probst A.J."/>
            <person name="Ladd B."/>
            <person name="Jarett J.K."/>
            <person name="Geller-Mcgrath D.E."/>
            <person name="Sieber C.M.K."/>
            <person name="Emerson J.B."/>
            <person name="Anantharaman K."/>
            <person name="Thomas B.C."/>
            <person name="Malmstrom R."/>
            <person name="Stieglmeier M."/>
            <person name="Klingl A."/>
            <person name="Woyke T."/>
            <person name="Ryan C.M."/>
            <person name="Banfield J.F."/>
        </authorList>
    </citation>
    <scope>NUCLEOTIDE SEQUENCE [LARGE SCALE GENOMIC DNA]</scope>
</reference>
<gene>
    <name evidence="6" type="ORF">COU90_02380</name>
</gene>
<keyword evidence="1" id="KW-0479">Metal-binding</keyword>
<dbReference type="GO" id="GO:0046872">
    <property type="term" value="F:metal ion binding"/>
    <property type="evidence" value="ECO:0007669"/>
    <property type="project" value="UniProtKB-KW"/>
</dbReference>
<dbReference type="Pfam" id="PF13473">
    <property type="entry name" value="Cupredoxin_1"/>
    <property type="match status" value="1"/>
</dbReference>
<protein>
    <recommendedName>
        <fullName evidence="5">EfeO-type cupredoxin-like domain-containing protein</fullName>
    </recommendedName>
</protein>
<proteinExistence type="predicted"/>
<feature type="region of interest" description="Disordered" evidence="3">
    <location>
        <begin position="41"/>
        <end position="60"/>
    </location>
</feature>
<dbReference type="Gene3D" id="2.60.40.420">
    <property type="entry name" value="Cupredoxins - blue copper proteins"/>
    <property type="match status" value="1"/>
</dbReference>
<dbReference type="PANTHER" id="PTHR38439">
    <property type="entry name" value="AURACYANIN-B"/>
    <property type="match status" value="1"/>
</dbReference>
<feature type="domain" description="EfeO-type cupredoxin-like" evidence="5">
    <location>
        <begin position="92"/>
        <end position="179"/>
    </location>
</feature>
<evidence type="ECO:0000259" key="5">
    <source>
        <dbReference type="Pfam" id="PF13473"/>
    </source>
</evidence>
<evidence type="ECO:0000313" key="7">
    <source>
        <dbReference type="Proteomes" id="UP000229098"/>
    </source>
</evidence>
<dbReference type="Proteomes" id="UP000229098">
    <property type="component" value="Unassembled WGS sequence"/>
</dbReference>
<feature type="compositionally biased region" description="Low complexity" evidence="3">
    <location>
        <begin position="46"/>
        <end position="60"/>
    </location>
</feature>
<sequence>MNNLEMSKGFGAAGILVIVGIIIIVGGLLYSGALRQEADLREDDTSLSSESENESMMNDENNENMVMPEIGTEDEMMSDEGSMMEEGDNALVTVDITGKNFEFSQKEIRVKKGDRVRINFTSTDGFHDWVVDEFNAVTTRVSTGDSTFVEFVADTAGTFEYYCSVGNHRSLGMKGSLIVE</sequence>
<evidence type="ECO:0000256" key="4">
    <source>
        <dbReference type="SAM" id="Phobius"/>
    </source>
</evidence>
<organism evidence="6 7">
    <name type="scientific">Candidatus Ryanbacteria bacterium CG10_big_fil_rev_8_21_14_0_10_43_42</name>
    <dbReference type="NCBI Taxonomy" id="1974864"/>
    <lineage>
        <taxon>Bacteria</taxon>
        <taxon>Candidatus Ryaniibacteriota</taxon>
    </lineage>
</organism>
<evidence type="ECO:0000256" key="1">
    <source>
        <dbReference type="ARBA" id="ARBA00022723"/>
    </source>
</evidence>
<keyword evidence="2" id="KW-0186">Copper</keyword>
<feature type="transmembrane region" description="Helical" evidence="4">
    <location>
        <begin position="12"/>
        <end position="31"/>
    </location>
</feature>
<dbReference type="PANTHER" id="PTHR38439:SF3">
    <property type="entry name" value="COPPER-RESISTANT CUPROPROTEIN COPI"/>
    <property type="match status" value="1"/>
</dbReference>
<name>A0A2M8KXQ0_9BACT</name>
<dbReference type="InterPro" id="IPR050845">
    <property type="entry name" value="Cu-binding_ET"/>
</dbReference>
<dbReference type="SUPFAM" id="SSF49503">
    <property type="entry name" value="Cupredoxins"/>
    <property type="match status" value="1"/>
</dbReference>
<evidence type="ECO:0000256" key="2">
    <source>
        <dbReference type="ARBA" id="ARBA00023008"/>
    </source>
</evidence>
<evidence type="ECO:0000313" key="6">
    <source>
        <dbReference type="EMBL" id="PJE64663.1"/>
    </source>
</evidence>
<evidence type="ECO:0000256" key="3">
    <source>
        <dbReference type="SAM" id="MobiDB-lite"/>
    </source>
</evidence>
<dbReference type="AlphaFoldDB" id="A0A2M8KXQ0"/>
<accession>A0A2M8KXQ0</accession>
<keyword evidence="4" id="KW-1133">Transmembrane helix</keyword>
<dbReference type="EMBL" id="PFEF01000005">
    <property type="protein sequence ID" value="PJE64663.1"/>
    <property type="molecule type" value="Genomic_DNA"/>
</dbReference>